<gene>
    <name evidence="3" type="ORF">BK138_30770</name>
</gene>
<protein>
    <submittedName>
        <fullName evidence="3">Scaffolding protein</fullName>
    </submittedName>
</protein>
<evidence type="ECO:0000313" key="4">
    <source>
        <dbReference type="Proteomes" id="UP000187172"/>
    </source>
</evidence>
<keyword evidence="4" id="KW-1185">Reference proteome</keyword>
<dbReference type="Gene3D" id="3.30.1370.70">
    <property type="entry name" value="Scaffold protein Nfu/NifU, N-terminal domain"/>
    <property type="match status" value="1"/>
</dbReference>
<dbReference type="InterPro" id="IPR014824">
    <property type="entry name" value="Nfu/NifU_N"/>
</dbReference>
<dbReference type="Proteomes" id="UP000187172">
    <property type="component" value="Unassembled WGS sequence"/>
</dbReference>
<dbReference type="EMBL" id="MRTP01000015">
    <property type="protein sequence ID" value="OMF48951.1"/>
    <property type="molecule type" value="Genomic_DNA"/>
</dbReference>
<feature type="region of interest" description="Disordered" evidence="1">
    <location>
        <begin position="1"/>
        <end position="20"/>
    </location>
</feature>
<accession>A0A1R1EAW5</accession>
<proteinExistence type="predicted"/>
<sequence length="90" mass="9673">MAVSIQIQQTPNPHSLKVNASQSLFEGPKSTSLKKGDDTDHPLAGALLSIDGVDNIFGIGTFVTVSKMPDADWENIVPKIEEAFTNVYGE</sequence>
<evidence type="ECO:0000313" key="3">
    <source>
        <dbReference type="EMBL" id="OMF48951.1"/>
    </source>
</evidence>
<dbReference type="AlphaFoldDB" id="A0A1R1EAW5"/>
<feature type="domain" description="Scaffold protein Nfu/NifU N-terminal" evidence="2">
    <location>
        <begin position="5"/>
        <end position="89"/>
    </location>
</feature>
<name>A0A1R1EAW5_9BACL</name>
<organism evidence="3 4">
    <name type="scientific">Paenibacillus rhizosphaerae</name>
    <dbReference type="NCBI Taxonomy" id="297318"/>
    <lineage>
        <taxon>Bacteria</taxon>
        <taxon>Bacillati</taxon>
        <taxon>Bacillota</taxon>
        <taxon>Bacilli</taxon>
        <taxon>Bacillales</taxon>
        <taxon>Paenibacillaceae</taxon>
        <taxon>Paenibacillus</taxon>
    </lineage>
</organism>
<dbReference type="InterPro" id="IPR036498">
    <property type="entry name" value="Nfu/NifU_N_sf"/>
</dbReference>
<dbReference type="STRING" id="297318.BK138_30770"/>
<comment type="caution">
    <text evidence="3">The sequence shown here is derived from an EMBL/GenBank/DDBJ whole genome shotgun (WGS) entry which is preliminary data.</text>
</comment>
<dbReference type="SMART" id="SM00932">
    <property type="entry name" value="Nfu_N"/>
    <property type="match status" value="1"/>
</dbReference>
<evidence type="ECO:0000259" key="2">
    <source>
        <dbReference type="SMART" id="SM00932"/>
    </source>
</evidence>
<dbReference type="Pfam" id="PF08712">
    <property type="entry name" value="Nfu_N"/>
    <property type="match status" value="1"/>
</dbReference>
<dbReference type="RefSeq" id="WP_076175691.1">
    <property type="nucleotide sequence ID" value="NZ_MRTP01000015.1"/>
</dbReference>
<reference evidence="3 4" key="1">
    <citation type="submission" date="2016-11" db="EMBL/GenBank/DDBJ databases">
        <title>Paenibacillus species isolates.</title>
        <authorList>
            <person name="Beno S.M."/>
        </authorList>
    </citation>
    <scope>NUCLEOTIDE SEQUENCE [LARGE SCALE GENOMIC DNA]</scope>
    <source>
        <strain evidence="3 4">FSL R5-0378</strain>
    </source>
</reference>
<evidence type="ECO:0000256" key="1">
    <source>
        <dbReference type="SAM" id="MobiDB-lite"/>
    </source>
</evidence>
<dbReference type="SUPFAM" id="SSF110836">
    <property type="entry name" value="Hypothetical protein SAV1430"/>
    <property type="match status" value="1"/>
</dbReference>